<reference evidence="2 3" key="1">
    <citation type="submission" date="2016-09" db="EMBL/GenBank/DDBJ databases">
        <authorList>
            <person name="Capua I."/>
            <person name="De Benedictis P."/>
            <person name="Joannis T."/>
            <person name="Lombin L.H."/>
            <person name="Cattoli G."/>
        </authorList>
    </citation>
    <scope>NUCLEOTIDE SEQUENCE [LARGE SCALE GENOMIC DNA]</scope>
    <source>
        <strain evidence="2 3">IMI 309357</strain>
    </source>
</reference>
<dbReference type="OrthoDB" id="1689567at2759"/>
<proteinExistence type="predicted"/>
<dbReference type="AlphaFoldDB" id="A0A1G4BAU6"/>
<dbReference type="CDD" id="cd09917">
    <property type="entry name" value="F-box_SF"/>
    <property type="match status" value="1"/>
</dbReference>
<evidence type="ECO:0000259" key="1">
    <source>
        <dbReference type="SMART" id="SM00256"/>
    </source>
</evidence>
<name>A0A1G4BAU6_9PEZI</name>
<dbReference type="SMART" id="SM00256">
    <property type="entry name" value="FBOX"/>
    <property type="match status" value="1"/>
</dbReference>
<keyword evidence="3" id="KW-1185">Reference proteome</keyword>
<dbReference type="RefSeq" id="XP_022475604.1">
    <property type="nucleotide sequence ID" value="XM_022617887.1"/>
</dbReference>
<accession>A0A1G4BAU6</accession>
<dbReference type="InterPro" id="IPR001810">
    <property type="entry name" value="F-box_dom"/>
</dbReference>
<dbReference type="Pfam" id="PF12937">
    <property type="entry name" value="F-box-like"/>
    <property type="match status" value="1"/>
</dbReference>
<gene>
    <name evidence="2" type="ORF">CORC01_06246</name>
</gene>
<dbReference type="EMBL" id="MJBS01000046">
    <property type="protein sequence ID" value="OHE98455.1"/>
    <property type="molecule type" value="Genomic_DNA"/>
</dbReference>
<protein>
    <submittedName>
        <fullName evidence="2">F-box domain-containing protein</fullName>
    </submittedName>
</protein>
<dbReference type="SUPFAM" id="SSF81383">
    <property type="entry name" value="F-box domain"/>
    <property type="match status" value="1"/>
</dbReference>
<dbReference type="GeneID" id="34559397"/>
<dbReference type="InterPro" id="IPR036047">
    <property type="entry name" value="F-box-like_dom_sf"/>
</dbReference>
<evidence type="ECO:0000313" key="3">
    <source>
        <dbReference type="Proteomes" id="UP000176998"/>
    </source>
</evidence>
<comment type="caution">
    <text evidence="2">The sequence shown here is derived from an EMBL/GenBank/DDBJ whole genome shotgun (WGS) entry which is preliminary data.</text>
</comment>
<evidence type="ECO:0000313" key="2">
    <source>
        <dbReference type="EMBL" id="OHE98455.1"/>
    </source>
</evidence>
<organism evidence="2 3">
    <name type="scientific">Colletotrichum orchidophilum</name>
    <dbReference type="NCBI Taxonomy" id="1209926"/>
    <lineage>
        <taxon>Eukaryota</taxon>
        <taxon>Fungi</taxon>
        <taxon>Dikarya</taxon>
        <taxon>Ascomycota</taxon>
        <taxon>Pezizomycotina</taxon>
        <taxon>Sordariomycetes</taxon>
        <taxon>Hypocreomycetidae</taxon>
        <taxon>Glomerellales</taxon>
        <taxon>Glomerellaceae</taxon>
        <taxon>Colletotrichum</taxon>
    </lineage>
</organism>
<sequence>MTTQPNNLSQLHGHGYHVSDQLPAAKKLPVEILQDIYSLLDPYDFNSSRHTCRSWFLAGMNENVLIRMLMRGGWTSSINIILDSAQGSDNASKPISSRASIMSKWLARECTLSSRHNGGEPAFVELSQTQFMDLVDTGPTSETDRETVVYTANIFQDISRFDNLSELVDRQVEDQWVHWGPTPSPTLRALFQAMDSGLDDAENPMEAPKYPIDIHGQVVAVCSGIVDLSIGIGPEMMIWAFDKEGLARCWALNTGNTRPMQRDVILRDGSMREVDGDGDVVMTQADSDFPPT</sequence>
<feature type="domain" description="F-box" evidence="1">
    <location>
        <begin position="28"/>
        <end position="68"/>
    </location>
</feature>
<dbReference type="Proteomes" id="UP000176998">
    <property type="component" value="Unassembled WGS sequence"/>
</dbReference>